<proteinExistence type="predicted"/>
<gene>
    <name evidence="2" type="ORF">EVOR1521_LOCUS9241</name>
</gene>
<sequence length="267" mass="28452">MQQPVLAGCIVASAYAANIRSVTATIAGGAEVTLAPRPGHSVVSQVVSQVVSSSLRGPRTHLEEGLPGGGATSAFRGMIDAVLAVYWLGALLSLLRILRELAALAALGSFDWRPLVAPVSAGFAFVPLALAGYLVFNKEGTCSYANSMNNFIIPISDLSACGDRSYNMPELLVELMLISAMSSSVYVMLLSRHLELHFLGQYWQSLGCKLLRVLGCVAMAGLVGVVLIPTYLSRLPHRTAAYVFFLASIWMLFLYSNSAFGCLSDVS</sequence>
<accession>A0AA36MWR0</accession>
<keyword evidence="1" id="KW-0812">Transmembrane</keyword>
<organism evidence="2 3">
    <name type="scientific">Effrenium voratum</name>
    <dbReference type="NCBI Taxonomy" id="2562239"/>
    <lineage>
        <taxon>Eukaryota</taxon>
        <taxon>Sar</taxon>
        <taxon>Alveolata</taxon>
        <taxon>Dinophyceae</taxon>
        <taxon>Suessiales</taxon>
        <taxon>Symbiodiniaceae</taxon>
        <taxon>Effrenium</taxon>
    </lineage>
</organism>
<evidence type="ECO:0000313" key="3">
    <source>
        <dbReference type="Proteomes" id="UP001178507"/>
    </source>
</evidence>
<evidence type="ECO:0000313" key="2">
    <source>
        <dbReference type="EMBL" id="CAJ1381618.1"/>
    </source>
</evidence>
<feature type="transmembrane region" description="Helical" evidence="1">
    <location>
        <begin position="240"/>
        <end position="263"/>
    </location>
</feature>
<dbReference type="Proteomes" id="UP001178507">
    <property type="component" value="Unassembled WGS sequence"/>
</dbReference>
<comment type="caution">
    <text evidence="2">The sequence shown here is derived from an EMBL/GenBank/DDBJ whole genome shotgun (WGS) entry which is preliminary data.</text>
</comment>
<keyword evidence="3" id="KW-1185">Reference proteome</keyword>
<feature type="transmembrane region" description="Helical" evidence="1">
    <location>
        <begin position="171"/>
        <end position="189"/>
    </location>
</feature>
<protein>
    <submittedName>
        <fullName evidence="2">Uncharacterized protein</fullName>
    </submittedName>
</protein>
<keyword evidence="1" id="KW-1133">Transmembrane helix</keyword>
<feature type="transmembrane region" description="Helical" evidence="1">
    <location>
        <begin position="115"/>
        <end position="136"/>
    </location>
</feature>
<feature type="transmembrane region" description="Helical" evidence="1">
    <location>
        <begin position="210"/>
        <end position="228"/>
    </location>
</feature>
<dbReference type="AlphaFoldDB" id="A0AA36MWR0"/>
<evidence type="ECO:0000256" key="1">
    <source>
        <dbReference type="SAM" id="Phobius"/>
    </source>
</evidence>
<feature type="transmembrane region" description="Helical" evidence="1">
    <location>
        <begin position="74"/>
        <end position="95"/>
    </location>
</feature>
<keyword evidence="1" id="KW-0472">Membrane</keyword>
<name>A0AA36MWR0_9DINO</name>
<dbReference type="EMBL" id="CAUJNA010000824">
    <property type="protein sequence ID" value="CAJ1381618.1"/>
    <property type="molecule type" value="Genomic_DNA"/>
</dbReference>
<reference evidence="2" key="1">
    <citation type="submission" date="2023-08" db="EMBL/GenBank/DDBJ databases">
        <authorList>
            <person name="Chen Y."/>
            <person name="Shah S."/>
            <person name="Dougan E. K."/>
            <person name="Thang M."/>
            <person name="Chan C."/>
        </authorList>
    </citation>
    <scope>NUCLEOTIDE SEQUENCE</scope>
</reference>